<feature type="transmembrane region" description="Helical" evidence="6">
    <location>
        <begin position="12"/>
        <end position="29"/>
    </location>
</feature>
<feature type="transmembrane region" description="Helical" evidence="6">
    <location>
        <begin position="166"/>
        <end position="182"/>
    </location>
</feature>
<protein>
    <submittedName>
        <fullName evidence="7">Lysylphosphatidylglycerol synthase TM region</fullName>
    </submittedName>
</protein>
<evidence type="ECO:0000313" key="7">
    <source>
        <dbReference type="EMBL" id="SNR80802.1"/>
    </source>
</evidence>
<name>A0A238ZCJ2_9FLAO</name>
<dbReference type="EMBL" id="FZNX01000006">
    <property type="protein sequence ID" value="SNR80802.1"/>
    <property type="molecule type" value="Genomic_DNA"/>
</dbReference>
<gene>
    <name evidence="7" type="ORF">SAMN04488111_3217</name>
</gene>
<evidence type="ECO:0000256" key="3">
    <source>
        <dbReference type="ARBA" id="ARBA00022692"/>
    </source>
</evidence>
<feature type="transmembrane region" description="Helical" evidence="6">
    <location>
        <begin position="234"/>
        <end position="254"/>
    </location>
</feature>
<evidence type="ECO:0000313" key="8">
    <source>
        <dbReference type="Proteomes" id="UP000198412"/>
    </source>
</evidence>
<accession>A0A238ZCJ2</accession>
<evidence type="ECO:0000256" key="1">
    <source>
        <dbReference type="ARBA" id="ARBA00004651"/>
    </source>
</evidence>
<dbReference type="GO" id="GO:0005886">
    <property type="term" value="C:plasma membrane"/>
    <property type="evidence" value="ECO:0007669"/>
    <property type="project" value="UniProtKB-SubCell"/>
</dbReference>
<dbReference type="OrthoDB" id="1121314at2"/>
<reference evidence="8" key="1">
    <citation type="submission" date="2017-06" db="EMBL/GenBank/DDBJ databases">
        <authorList>
            <person name="Varghese N."/>
            <person name="Submissions S."/>
        </authorList>
    </citation>
    <scope>NUCLEOTIDE SEQUENCE [LARGE SCALE GENOMIC DNA]</scope>
    <source>
        <strain evidence="8">DSM 27993</strain>
    </source>
</reference>
<feature type="transmembrane region" description="Helical" evidence="6">
    <location>
        <begin position="266"/>
        <end position="286"/>
    </location>
</feature>
<feature type="transmembrane region" description="Helical" evidence="6">
    <location>
        <begin position="129"/>
        <end position="154"/>
    </location>
</feature>
<dbReference type="Proteomes" id="UP000198412">
    <property type="component" value="Unassembled WGS sequence"/>
</dbReference>
<evidence type="ECO:0000256" key="4">
    <source>
        <dbReference type="ARBA" id="ARBA00022989"/>
    </source>
</evidence>
<keyword evidence="5 6" id="KW-0472">Membrane</keyword>
<dbReference type="InterPro" id="IPR022791">
    <property type="entry name" value="L-PG_synthase/AglD"/>
</dbReference>
<dbReference type="Pfam" id="PF03706">
    <property type="entry name" value="LPG_synthase_TM"/>
    <property type="match status" value="1"/>
</dbReference>
<feature type="transmembrane region" description="Helical" evidence="6">
    <location>
        <begin position="202"/>
        <end position="222"/>
    </location>
</feature>
<keyword evidence="2" id="KW-1003">Cell membrane</keyword>
<dbReference type="AlphaFoldDB" id="A0A238ZCJ2"/>
<comment type="subcellular location">
    <subcellularLocation>
        <location evidence="1">Cell membrane</location>
        <topology evidence="1">Multi-pass membrane protein</topology>
    </subcellularLocation>
</comment>
<evidence type="ECO:0000256" key="6">
    <source>
        <dbReference type="SAM" id="Phobius"/>
    </source>
</evidence>
<sequence length="312" mass="36640">MYNILHKYKPQLLLLFKLAIVFGAIYFIYQKLINNNLLTFSKFREQFSVIWTTNIWKLILLLLFTDANWLLEIFKWKTLVSPEKKITFFDAFEQCFASLTASLITPNRIGEYGAKALFFEKEKRKKIMLLNLIGNMSQLGVTLFFGIIGMAYLIMNFNFPIPSVNSKNILIIIVVGFLIYLLRDKFQLHKIRTYFIKLPKTIFYKTLILSLLRYLFFSHQFYYLLLLFGIETDYFTVMNLLFCMYLLASIIPSLPIFDWVIKGSIAVWLFGLIGINELTIITITTIMWLLNFAIPALFGSIFVLNFKLIEIE</sequence>
<proteinExistence type="predicted"/>
<feature type="transmembrane region" description="Helical" evidence="6">
    <location>
        <begin position="292"/>
        <end position="309"/>
    </location>
</feature>
<keyword evidence="3 6" id="KW-0812">Transmembrane</keyword>
<evidence type="ECO:0000256" key="2">
    <source>
        <dbReference type="ARBA" id="ARBA00022475"/>
    </source>
</evidence>
<organism evidence="7 8">
    <name type="scientific">Lutibacter flavus</name>
    <dbReference type="NCBI Taxonomy" id="691689"/>
    <lineage>
        <taxon>Bacteria</taxon>
        <taxon>Pseudomonadati</taxon>
        <taxon>Bacteroidota</taxon>
        <taxon>Flavobacteriia</taxon>
        <taxon>Flavobacteriales</taxon>
        <taxon>Flavobacteriaceae</taxon>
        <taxon>Lutibacter</taxon>
    </lineage>
</organism>
<keyword evidence="8" id="KW-1185">Reference proteome</keyword>
<keyword evidence="4 6" id="KW-1133">Transmembrane helix</keyword>
<feature type="transmembrane region" description="Helical" evidence="6">
    <location>
        <begin position="49"/>
        <end position="71"/>
    </location>
</feature>
<evidence type="ECO:0000256" key="5">
    <source>
        <dbReference type="ARBA" id="ARBA00023136"/>
    </source>
</evidence>